<sequence>MFYAAGKVVHGFGRGSKQLGIPTANLDASVVARLPSTVANGIYFGWARVEGYPVCKTVVSIGWNPFFRNTTRSVEAHLIERFDEDFYDRVMHLLILKYHRPEKDFDNLDALVDCIHEDIRQANQYLDKPEATIWNHTNWFDLYTLMSTNGTESVPFKLDHVDLRSNMQLFCPKQVSYR</sequence>
<keyword evidence="10" id="KW-1185">Reference proteome</keyword>
<evidence type="ECO:0000256" key="5">
    <source>
        <dbReference type="ARBA" id="ARBA00022679"/>
    </source>
</evidence>
<feature type="non-terminal residue" evidence="9">
    <location>
        <position position="178"/>
    </location>
</feature>
<dbReference type="Pfam" id="PF01687">
    <property type="entry name" value="Flavokinase"/>
    <property type="match status" value="1"/>
</dbReference>
<name>A0A1S8WIS3_OPIVI</name>
<dbReference type="EMBL" id="KV906702">
    <property type="protein sequence ID" value="OON14350.1"/>
    <property type="molecule type" value="Genomic_DNA"/>
</dbReference>
<evidence type="ECO:0000313" key="9">
    <source>
        <dbReference type="EMBL" id="OON14350.1"/>
    </source>
</evidence>
<keyword evidence="7" id="KW-0067">ATP-binding</keyword>
<evidence type="ECO:0000256" key="3">
    <source>
        <dbReference type="ARBA" id="ARBA00022630"/>
    </source>
</evidence>
<dbReference type="GO" id="GO:0009398">
    <property type="term" value="P:FMN biosynthetic process"/>
    <property type="evidence" value="ECO:0007669"/>
    <property type="project" value="UniProtKB-UniPathway"/>
</dbReference>
<comment type="pathway">
    <text evidence="1">Cofactor biosynthesis; FMN biosynthesis; FMN from riboflavin (ATP route): step 1/1.</text>
</comment>
<keyword evidence="5" id="KW-0808">Transferase</keyword>
<gene>
    <name evidence="9" type="ORF">X801_09858</name>
</gene>
<evidence type="ECO:0000256" key="7">
    <source>
        <dbReference type="ARBA" id="ARBA00022840"/>
    </source>
</evidence>
<dbReference type="UniPathway" id="UPA00276">
    <property type="reaction ID" value="UER00406"/>
</dbReference>
<dbReference type="InterPro" id="IPR015865">
    <property type="entry name" value="Riboflavin_kinase_bac/euk"/>
</dbReference>
<accession>A0A1S8WIS3</accession>
<dbReference type="EC" id="2.7.1.26" evidence="2"/>
<evidence type="ECO:0000259" key="8">
    <source>
        <dbReference type="SMART" id="SM00904"/>
    </source>
</evidence>
<dbReference type="SUPFAM" id="SSF82114">
    <property type="entry name" value="Riboflavin kinase-like"/>
    <property type="match status" value="1"/>
</dbReference>
<proteinExistence type="predicted"/>
<keyword evidence="3" id="KW-0285">Flavoprotein</keyword>
<evidence type="ECO:0000313" key="10">
    <source>
        <dbReference type="Proteomes" id="UP000243686"/>
    </source>
</evidence>
<evidence type="ECO:0000256" key="4">
    <source>
        <dbReference type="ARBA" id="ARBA00022643"/>
    </source>
</evidence>
<dbReference type="PANTHER" id="PTHR22749:SF6">
    <property type="entry name" value="RIBOFLAVIN KINASE"/>
    <property type="match status" value="1"/>
</dbReference>
<dbReference type="GO" id="GO:0008531">
    <property type="term" value="F:riboflavin kinase activity"/>
    <property type="evidence" value="ECO:0007669"/>
    <property type="project" value="UniProtKB-EC"/>
</dbReference>
<dbReference type="Proteomes" id="UP000243686">
    <property type="component" value="Unassembled WGS sequence"/>
</dbReference>
<dbReference type="AlphaFoldDB" id="A0A1S8WIS3"/>
<dbReference type="SMART" id="SM00904">
    <property type="entry name" value="Flavokinase"/>
    <property type="match status" value="1"/>
</dbReference>
<dbReference type="GO" id="GO:0005524">
    <property type="term" value="F:ATP binding"/>
    <property type="evidence" value="ECO:0007669"/>
    <property type="project" value="UniProtKB-KW"/>
</dbReference>
<evidence type="ECO:0000256" key="1">
    <source>
        <dbReference type="ARBA" id="ARBA00005201"/>
    </source>
</evidence>
<evidence type="ECO:0000256" key="6">
    <source>
        <dbReference type="ARBA" id="ARBA00022741"/>
    </source>
</evidence>
<dbReference type="InterPro" id="IPR023468">
    <property type="entry name" value="Riboflavin_kinase"/>
</dbReference>
<feature type="domain" description="Riboflavin kinase" evidence="8">
    <location>
        <begin position="1"/>
        <end position="127"/>
    </location>
</feature>
<organism evidence="9 10">
    <name type="scientific">Opisthorchis viverrini</name>
    <name type="common">Southeast Asian liver fluke</name>
    <dbReference type="NCBI Taxonomy" id="6198"/>
    <lineage>
        <taxon>Eukaryota</taxon>
        <taxon>Metazoa</taxon>
        <taxon>Spiralia</taxon>
        <taxon>Lophotrochozoa</taxon>
        <taxon>Platyhelminthes</taxon>
        <taxon>Trematoda</taxon>
        <taxon>Digenea</taxon>
        <taxon>Opisthorchiida</taxon>
        <taxon>Opisthorchiata</taxon>
        <taxon>Opisthorchiidae</taxon>
        <taxon>Opisthorchis</taxon>
    </lineage>
</organism>
<dbReference type="GO" id="GO:0009231">
    <property type="term" value="P:riboflavin biosynthetic process"/>
    <property type="evidence" value="ECO:0007669"/>
    <property type="project" value="InterPro"/>
</dbReference>
<keyword evidence="9" id="KW-0418">Kinase</keyword>
<keyword evidence="4" id="KW-0288">FMN</keyword>
<reference evidence="9 10" key="1">
    <citation type="submission" date="2015-03" db="EMBL/GenBank/DDBJ databases">
        <title>Draft genome of the nematode, Opisthorchis viverrini.</title>
        <authorList>
            <person name="Mitreva M."/>
        </authorList>
    </citation>
    <scope>NUCLEOTIDE SEQUENCE [LARGE SCALE GENOMIC DNA]</scope>
    <source>
        <strain evidence="9">Khon Kaen</strain>
    </source>
</reference>
<keyword evidence="6" id="KW-0547">Nucleotide-binding</keyword>
<dbReference type="PANTHER" id="PTHR22749">
    <property type="entry name" value="RIBOFLAVIN KINASE/FMN ADENYLYLTRANSFERASE"/>
    <property type="match status" value="1"/>
</dbReference>
<dbReference type="Gene3D" id="2.40.30.30">
    <property type="entry name" value="Riboflavin kinase-like"/>
    <property type="match status" value="1"/>
</dbReference>
<protein>
    <recommendedName>
        <fullName evidence="2">riboflavin kinase</fullName>
        <ecNumber evidence="2">2.7.1.26</ecNumber>
    </recommendedName>
</protein>
<evidence type="ECO:0000256" key="2">
    <source>
        <dbReference type="ARBA" id="ARBA00012105"/>
    </source>
</evidence>
<dbReference type="InterPro" id="IPR023465">
    <property type="entry name" value="Riboflavin_kinase_dom_sf"/>
</dbReference>